<evidence type="ECO:0000313" key="4">
    <source>
        <dbReference type="Proteomes" id="UP000275048"/>
    </source>
</evidence>
<dbReference type="InterPro" id="IPR007037">
    <property type="entry name" value="SIP_rossman_dom"/>
</dbReference>
<evidence type="ECO:0000313" key="3">
    <source>
        <dbReference type="EMBL" id="RNB43349.1"/>
    </source>
</evidence>
<dbReference type="InterPro" id="IPR017927">
    <property type="entry name" value="FAD-bd_FR_type"/>
</dbReference>
<dbReference type="Gene3D" id="3.40.50.80">
    <property type="entry name" value="Nucleotide-binding domain of ferredoxin-NADP reductase (FNR) module"/>
    <property type="match status" value="1"/>
</dbReference>
<dbReference type="PANTHER" id="PTHR30157">
    <property type="entry name" value="FERRIC REDUCTASE, NADPH-DEPENDENT"/>
    <property type="match status" value="1"/>
</dbReference>
<dbReference type="InterPro" id="IPR039261">
    <property type="entry name" value="FNR_nucleotide-bd"/>
</dbReference>
<dbReference type="Proteomes" id="UP000275048">
    <property type="component" value="Unassembled WGS sequence"/>
</dbReference>
<reference evidence="3 4" key="1">
    <citation type="submission" date="2018-10" db="EMBL/GenBank/DDBJ databases">
        <title>Isolation, diversity and antibacterial activity of antinobacteria from the wheat rhizosphere soil.</title>
        <authorList>
            <person name="Sun T."/>
        </authorList>
    </citation>
    <scope>NUCLEOTIDE SEQUENCE [LARGE SCALE GENOMIC DNA]</scope>
    <source>
        <strain evidence="3 4">SJ-23</strain>
    </source>
</reference>
<dbReference type="InterPro" id="IPR039374">
    <property type="entry name" value="SIP_fam"/>
</dbReference>
<keyword evidence="4" id="KW-1185">Reference proteome</keyword>
<dbReference type="PROSITE" id="PS51384">
    <property type="entry name" value="FAD_FR"/>
    <property type="match status" value="1"/>
</dbReference>
<comment type="caution">
    <text evidence="3">The sequence shown here is derived from an EMBL/GenBank/DDBJ whole genome shotgun (WGS) entry which is preliminary data.</text>
</comment>
<proteinExistence type="predicted"/>
<sequence>MLTSLAEAAARPRPAYRSFRATVARVERLTPHFTRVTFAGDELAEFGTAGFDQRVKVVLPLAGSGFAHFPADEDWYRAWRELPAERRNPFRTYTVRAVRPAEREVDIDFVGHGDGGPASAWALQAAPGDDILLIGPDELSEGRTIGIDWRPGDVETVLLAGDETAAPAICAILESLPADAQGAALIEIPSPDDRLEVRAPSGVDVRWLPRTSPGARHGERLIPAVRDRVARTCRLRECATAADAASRAALEPTGPGPGPDVDAASDAVLWDVPEGTSLDGDCYAWLAGEASVITTLRRFLVKEAGLDRRQVAFMGYWRLGRAELD</sequence>
<organism evidence="3 4">
    <name type="scientific">Agromyces tardus</name>
    <dbReference type="NCBI Taxonomy" id="2583849"/>
    <lineage>
        <taxon>Bacteria</taxon>
        <taxon>Bacillati</taxon>
        <taxon>Actinomycetota</taxon>
        <taxon>Actinomycetes</taxon>
        <taxon>Micrococcales</taxon>
        <taxon>Microbacteriaceae</taxon>
        <taxon>Agromyces</taxon>
    </lineage>
</organism>
<dbReference type="SUPFAM" id="SSF63380">
    <property type="entry name" value="Riboflavin synthase domain-like"/>
    <property type="match status" value="1"/>
</dbReference>
<dbReference type="Pfam" id="PF04954">
    <property type="entry name" value="SIP"/>
    <property type="match status" value="1"/>
</dbReference>
<dbReference type="EMBL" id="RHHB01000076">
    <property type="protein sequence ID" value="RNB43349.1"/>
    <property type="molecule type" value="Genomic_DNA"/>
</dbReference>
<dbReference type="InterPro" id="IPR013113">
    <property type="entry name" value="SIP_FAD-bd"/>
</dbReference>
<dbReference type="GO" id="GO:0016491">
    <property type="term" value="F:oxidoreductase activity"/>
    <property type="evidence" value="ECO:0007669"/>
    <property type="project" value="InterPro"/>
</dbReference>
<dbReference type="OrthoDB" id="3291337at2"/>
<dbReference type="RefSeq" id="WP_122938612.1">
    <property type="nucleotide sequence ID" value="NZ_JBHSNT010000058.1"/>
</dbReference>
<name>A0A3M7ZWH1_9MICO</name>
<dbReference type="AlphaFoldDB" id="A0A3M7ZWH1"/>
<dbReference type="PANTHER" id="PTHR30157:SF0">
    <property type="entry name" value="NADPH-DEPENDENT FERRIC-CHELATE REDUCTASE"/>
    <property type="match status" value="1"/>
</dbReference>
<evidence type="ECO:0000256" key="1">
    <source>
        <dbReference type="SAM" id="MobiDB-lite"/>
    </source>
</evidence>
<dbReference type="Pfam" id="PF08021">
    <property type="entry name" value="FAD_binding_9"/>
    <property type="match status" value="1"/>
</dbReference>
<feature type="domain" description="FAD-binding FR-type" evidence="2">
    <location>
        <begin position="16"/>
        <end position="143"/>
    </location>
</feature>
<gene>
    <name evidence="3" type="ORF">EDM22_18810</name>
</gene>
<dbReference type="InterPro" id="IPR017938">
    <property type="entry name" value="Riboflavin_synthase-like_b-brl"/>
</dbReference>
<feature type="region of interest" description="Disordered" evidence="1">
    <location>
        <begin position="245"/>
        <end position="264"/>
    </location>
</feature>
<dbReference type="CDD" id="cd06193">
    <property type="entry name" value="siderophore_interacting"/>
    <property type="match status" value="1"/>
</dbReference>
<evidence type="ECO:0000259" key="2">
    <source>
        <dbReference type="PROSITE" id="PS51384"/>
    </source>
</evidence>
<dbReference type="Gene3D" id="2.40.30.10">
    <property type="entry name" value="Translation factors"/>
    <property type="match status" value="1"/>
</dbReference>
<accession>A0A3M7ZWH1</accession>
<protein>
    <submittedName>
        <fullName evidence="3">Siderophore-interacting protein</fullName>
    </submittedName>
</protein>